<evidence type="ECO:0000256" key="1">
    <source>
        <dbReference type="ARBA" id="ARBA00004123"/>
    </source>
</evidence>
<proteinExistence type="inferred from homology"/>
<dbReference type="PANTHER" id="PTHR44267:SF1">
    <property type="entry name" value="WD REPEAT-CONTAINING PROTEIN 43"/>
    <property type="match status" value="1"/>
</dbReference>
<dbReference type="STRING" id="131310.A0A0N5A672"/>
<evidence type="ECO:0000256" key="2">
    <source>
        <dbReference type="ARBA" id="ARBA00023242"/>
    </source>
</evidence>
<evidence type="ECO:0000313" key="7">
    <source>
        <dbReference type="WBParaSite" id="PTRK_0001740900.1"/>
    </source>
</evidence>
<protein>
    <submittedName>
        <fullName evidence="7">Utp12 domain-containing protein</fullName>
    </submittedName>
</protein>
<feature type="compositionally biased region" description="Polar residues" evidence="4">
    <location>
        <begin position="81"/>
        <end position="99"/>
    </location>
</feature>
<feature type="region of interest" description="Disordered" evidence="4">
    <location>
        <begin position="314"/>
        <end position="346"/>
    </location>
</feature>
<dbReference type="GO" id="GO:0000462">
    <property type="term" value="P:maturation of SSU-rRNA from tricistronic rRNA transcript (SSU-rRNA, 5.8S rRNA, LSU-rRNA)"/>
    <property type="evidence" value="ECO:0007669"/>
    <property type="project" value="TreeGrafter"/>
</dbReference>
<dbReference type="AlphaFoldDB" id="A0A0N5A672"/>
<feature type="region of interest" description="Disordered" evidence="4">
    <location>
        <begin position="72"/>
        <end position="99"/>
    </location>
</feature>
<feature type="compositionally biased region" description="Polar residues" evidence="4">
    <location>
        <begin position="10"/>
        <end position="24"/>
    </location>
</feature>
<dbReference type="GO" id="GO:0005730">
    <property type="term" value="C:nucleolus"/>
    <property type="evidence" value="ECO:0007669"/>
    <property type="project" value="TreeGrafter"/>
</dbReference>
<keyword evidence="2" id="KW-0539">Nucleus</keyword>
<feature type="region of interest" description="Disordered" evidence="4">
    <location>
        <begin position="1"/>
        <end position="55"/>
    </location>
</feature>
<dbReference type="Proteomes" id="UP000038045">
    <property type="component" value="Unplaced"/>
</dbReference>
<comment type="similarity">
    <text evidence="3">Belongs to the UTP5 family.</text>
</comment>
<dbReference type="Pfam" id="PF04003">
    <property type="entry name" value="Utp12"/>
    <property type="match status" value="1"/>
</dbReference>
<dbReference type="WBParaSite" id="PTRK_0001740900.1">
    <property type="protein sequence ID" value="PTRK_0001740900.1"/>
    <property type="gene ID" value="PTRK_0001740900"/>
</dbReference>
<name>A0A0N5A672_PARTI</name>
<sequence length="346" mass="39161">MVRTRASRYSGATNDMKQNGNHNGSLVKDTKLEKLNGKSPKKVGNKKSKIDESGKLTMRELKELNKKENIELSHNEDFSSEDSVSSPLPMSITASTSESGDVTTLKEITKKSITEAANDLATESKNSLSYAVSLTQSLLSSDSKKIDNILTSSIPQREVKDTVKDLPTIHVIRLLKYIEEKLRNSSGGDVEQLIRWSGIIISYHMSYLMTVKDLENQLGSFFDWIKNRVSHMEALFILNGKLRLLCEQIDKRCNIVSYAEQKPILIFHPDDDSDDELEQISALEKEVFDAANEDDDWWNDDEEIHEKLAVKDVNKKSKKGKKRQAEENDNSSIDNMEVDEDSDINE</sequence>
<keyword evidence="6" id="KW-1185">Reference proteome</keyword>
<accession>A0A0N5A672</accession>
<feature type="domain" description="Small-subunit processome Utp12" evidence="5">
    <location>
        <begin position="152"/>
        <end position="246"/>
    </location>
</feature>
<evidence type="ECO:0000313" key="6">
    <source>
        <dbReference type="Proteomes" id="UP000038045"/>
    </source>
</evidence>
<organism evidence="6 7">
    <name type="scientific">Parastrongyloides trichosuri</name>
    <name type="common">Possum-specific nematode worm</name>
    <dbReference type="NCBI Taxonomy" id="131310"/>
    <lineage>
        <taxon>Eukaryota</taxon>
        <taxon>Metazoa</taxon>
        <taxon>Ecdysozoa</taxon>
        <taxon>Nematoda</taxon>
        <taxon>Chromadorea</taxon>
        <taxon>Rhabditida</taxon>
        <taxon>Tylenchina</taxon>
        <taxon>Panagrolaimomorpha</taxon>
        <taxon>Strongyloidoidea</taxon>
        <taxon>Strongyloididae</taxon>
        <taxon>Parastrongyloides</taxon>
    </lineage>
</organism>
<dbReference type="InterPro" id="IPR007148">
    <property type="entry name" value="SSU_processome_Utp12"/>
</dbReference>
<evidence type="ECO:0000256" key="3">
    <source>
        <dbReference type="ARBA" id="ARBA00038335"/>
    </source>
</evidence>
<evidence type="ECO:0000259" key="5">
    <source>
        <dbReference type="Pfam" id="PF04003"/>
    </source>
</evidence>
<dbReference type="InterPro" id="IPR052414">
    <property type="entry name" value="U3_snoRNA-assoc_WDR"/>
</dbReference>
<dbReference type="PANTHER" id="PTHR44267">
    <property type="entry name" value="WD REPEAT-CONTAINING PROTEIN 43"/>
    <property type="match status" value="1"/>
</dbReference>
<feature type="compositionally biased region" description="Acidic residues" evidence="4">
    <location>
        <begin position="336"/>
        <end position="346"/>
    </location>
</feature>
<comment type="subcellular location">
    <subcellularLocation>
        <location evidence="1">Nucleus</location>
    </subcellularLocation>
</comment>
<reference evidence="7" key="1">
    <citation type="submission" date="2017-02" db="UniProtKB">
        <authorList>
            <consortium name="WormBaseParasite"/>
        </authorList>
    </citation>
    <scope>IDENTIFICATION</scope>
</reference>
<evidence type="ECO:0000256" key="4">
    <source>
        <dbReference type="SAM" id="MobiDB-lite"/>
    </source>
</evidence>